<feature type="transmembrane region" description="Helical" evidence="4">
    <location>
        <begin position="1134"/>
        <end position="1154"/>
    </location>
</feature>
<dbReference type="Gene3D" id="3.30.70.250">
    <property type="entry name" value="Malonyl-CoA ACP transacylase, ACP-binding"/>
    <property type="match status" value="1"/>
</dbReference>
<dbReference type="EMBL" id="JAXOVW010000045">
    <property type="protein sequence ID" value="MDZ5608982.1"/>
    <property type="molecule type" value="Genomic_DNA"/>
</dbReference>
<dbReference type="SMART" id="SM00822">
    <property type="entry name" value="PKS_KR"/>
    <property type="match status" value="1"/>
</dbReference>
<evidence type="ECO:0000313" key="8">
    <source>
        <dbReference type="Proteomes" id="UP001291930"/>
    </source>
</evidence>
<dbReference type="SUPFAM" id="SSF52151">
    <property type="entry name" value="FabD/lysophospholipase-like"/>
    <property type="match status" value="1"/>
</dbReference>
<dbReference type="Gene3D" id="3.40.50.720">
    <property type="entry name" value="NAD(P)-binding Rossmann-like Domain"/>
    <property type="match status" value="1"/>
</dbReference>
<dbReference type="CDD" id="cd00833">
    <property type="entry name" value="PKS"/>
    <property type="match status" value="1"/>
</dbReference>
<dbReference type="InterPro" id="IPR014030">
    <property type="entry name" value="Ketoacyl_synth_N"/>
</dbReference>
<sequence>MMSKTTGLEIAVIGMACRFPGANNIKEFWRNLKSGTESITFFSKEELLKAGVKEEVLNNDNYVRAKGTVDNYNHFDAEFFGYSKREAEVMDPQIRMFHEVAWESLEDAGYNPESYDQPIGLFGAASANLYWQASSMLLRNNSASEQFSAIQLTDKDFMNTKISYKLNLTGPSVAVDTACSSSLTAVHLASRSLLTGDCKMALAGGVTVYSPHKKGYMYQEGMIMSPDGHCRAFDAEARGTVGGEGCGVVVLKTLKQAIKDRDHIYAVIKGSAYNNDGSRKVGYTAPSIDGQAEVIKKALKISKVEPESISYIEAHGTGTSLGDPVEIEALKQAFNTNKYQYCGIGSVKTNIGHLDSAAGIAGFIKVALTLYKKTLIPSLHYRKPNPKIDFENSPFYVNTTVKKWTKENVFRAGVSSFGIGGTNVHVVMEEPPLQSRDFKESKMDQLMVLSARSEETVEKSVERLKYFIAENQHIPLKDMAYTLQVGRKHFPYRQTFTIGQHGMTGHELKPYRCLQQPAVIFMFSGQGSQYVNMGKDLYDKEPVFKMEIERCFSIVEEIEGVHFKKILYPENAQDTATAEKLIHQTVYTQIILFSFEYALASLLISRGIKPHYMIGHSLGELTAACLSGVFTLEDALKSVITRGNLMQTMPEGDMVSVAMSAKNVEKELIEGIELSAVNSSDLSVVSGSTEKMKTFALGLEKKGITVQYLKTSHAFHSSMMQTASIHFARMLKGMHFREPSIPFLSNVTGTWIENEEVMDSEYWASQIRSKVEFDAGLQTLFNMGEAIFVEVGPGNALCQFVRKHKKYSKNHAAVNLIRHPKEIGEDYAYLLNGIGKLWKLGVSINWGEFQGSEQYKRVSLPTYPFEHQRFPEPHEFSENMEGRLKGQIISIDKQQPPFDEWFYIPVWERIEPAIKSIRHQGKKVIVFEETERLSEYLKNQGAEVVTVKVGKNFLEIGKNVFEADHHQTPHLQLLMSKLKEKDFVPDDVVCMWKPVEGDEMADLEKTLSGYLPILDIVRLIGADSTKKVNLTVITNKGHDVTGTEHLQPHQAAIAGVCLTIPQEYKNIKCKNIDLCLEEKEYDTEEWPSFISYELVKDDSQAVVAYRGKSRWIRGTKKVSKSNNISTSSMLKKKGVYIITGGLGGIGLTLAAYLAKHVQARLVLISRTSVPKRELWHEESIRETIQARKIKKLLELEKLGAELLVIEADISEEDMLQKAIARTIERFGGEINGIIHAAGIADGKMIHTRSIEDEKKILRAKLKGTLLLRKILKDKKIDFFLLCSSLVSFLGAGGQVAYAAANAFLDSYAHAAMREGKNVITVNWDRWDKVGMSFEWETAGLLSRSLKERESENNGMQPAEGAQAFIEVLQLGYPQVLVSLSDLNTRIENRLYQTVEKQQDATVTKNDLGSLEEKLTNIFKDFFHSQQTDINENFFELGASSLDLLQVSGIIKSELGLEVPVVMMYSHPSIASLANAIKSQHGNNEHENVKKIDRQQAINEGKNRRKQRLIRK</sequence>
<dbReference type="PROSITE" id="PS00606">
    <property type="entry name" value="KS3_1"/>
    <property type="match status" value="1"/>
</dbReference>
<dbReference type="SUPFAM" id="SSF47336">
    <property type="entry name" value="ACP-like"/>
    <property type="match status" value="1"/>
</dbReference>
<dbReference type="Gene3D" id="3.40.366.10">
    <property type="entry name" value="Malonyl-Coenzyme A Acyl Carrier Protein, domain 2"/>
    <property type="match status" value="1"/>
</dbReference>
<dbReference type="InterPro" id="IPR036736">
    <property type="entry name" value="ACP-like_sf"/>
</dbReference>
<keyword evidence="1" id="KW-0596">Phosphopantetheine</keyword>
<dbReference type="InterPro" id="IPR032821">
    <property type="entry name" value="PKS_assoc"/>
</dbReference>
<feature type="transmembrane region" description="Helical" evidence="4">
    <location>
        <begin position="1278"/>
        <end position="1300"/>
    </location>
</feature>
<dbReference type="InterPro" id="IPR016035">
    <property type="entry name" value="Acyl_Trfase/lysoPLipase"/>
</dbReference>
<dbReference type="Gene3D" id="1.10.1200.10">
    <property type="entry name" value="ACP-like"/>
    <property type="match status" value="1"/>
</dbReference>
<keyword evidence="2" id="KW-0597">Phosphoprotein</keyword>
<dbReference type="Gene3D" id="3.30.70.3290">
    <property type="match status" value="1"/>
</dbReference>
<keyword evidence="3" id="KW-0808">Transferase</keyword>
<dbReference type="SUPFAM" id="SSF53901">
    <property type="entry name" value="Thiolase-like"/>
    <property type="match status" value="1"/>
</dbReference>
<dbReference type="Proteomes" id="UP001291930">
    <property type="component" value="Unassembled WGS sequence"/>
</dbReference>
<dbReference type="PROSITE" id="PS00012">
    <property type="entry name" value="PHOSPHOPANTETHEINE"/>
    <property type="match status" value="1"/>
</dbReference>
<dbReference type="Pfam" id="PF00109">
    <property type="entry name" value="ketoacyl-synt"/>
    <property type="match status" value="1"/>
</dbReference>
<dbReference type="Pfam" id="PF21394">
    <property type="entry name" value="Beta-ketacyl_N"/>
    <property type="match status" value="1"/>
</dbReference>
<keyword evidence="4" id="KW-1133">Transmembrane helix</keyword>
<dbReference type="PANTHER" id="PTHR43775:SF51">
    <property type="entry name" value="INACTIVE PHENOLPHTHIOCEROL SYNTHESIS POLYKETIDE SYNTHASE TYPE I PKS1-RELATED"/>
    <property type="match status" value="1"/>
</dbReference>
<proteinExistence type="predicted"/>
<evidence type="ECO:0000256" key="4">
    <source>
        <dbReference type="SAM" id="Phobius"/>
    </source>
</evidence>
<dbReference type="InterPro" id="IPR020841">
    <property type="entry name" value="PKS_Beta-ketoAc_synthase_dom"/>
</dbReference>
<gene>
    <name evidence="7" type="ORF">U2I54_18395</name>
</gene>
<organism evidence="7 8">
    <name type="scientific">Bacillus bingmayongensis</name>
    <dbReference type="NCBI Taxonomy" id="1150157"/>
    <lineage>
        <taxon>Bacteria</taxon>
        <taxon>Bacillati</taxon>
        <taxon>Bacillota</taxon>
        <taxon>Bacilli</taxon>
        <taxon>Bacillales</taxon>
        <taxon>Bacillaceae</taxon>
        <taxon>Bacillus</taxon>
    </lineage>
</organism>
<accession>A0ABU5K117</accession>
<protein>
    <submittedName>
        <fullName evidence="7">SDR family NAD(P)-dependent oxidoreductase</fullName>
    </submittedName>
</protein>
<reference evidence="8" key="1">
    <citation type="submission" date="2023-11" db="EMBL/GenBank/DDBJ databases">
        <title>Genome Sequence of Bacillus pseudomycoides stain BUPM19.</title>
        <authorList>
            <person name="Farhat A."/>
        </authorList>
    </citation>
    <scope>NUCLEOTIDE SEQUENCE [LARGE SCALE GENOMIC DNA]</scope>
    <source>
        <strain evidence="8">BUPM19</strain>
    </source>
</reference>
<feature type="domain" description="Ketosynthase family 3 (KS3)" evidence="6">
    <location>
        <begin position="7"/>
        <end position="430"/>
    </location>
</feature>
<keyword evidence="4" id="KW-0472">Membrane</keyword>
<dbReference type="InterPro" id="IPR014043">
    <property type="entry name" value="Acyl_transferase_dom"/>
</dbReference>
<dbReference type="Pfam" id="PF02801">
    <property type="entry name" value="Ketoacyl-synt_C"/>
    <property type="match status" value="1"/>
</dbReference>
<evidence type="ECO:0000256" key="1">
    <source>
        <dbReference type="ARBA" id="ARBA00022450"/>
    </source>
</evidence>
<feature type="domain" description="Carrier" evidence="5">
    <location>
        <begin position="1405"/>
        <end position="1480"/>
    </location>
</feature>
<keyword evidence="8" id="KW-1185">Reference proteome</keyword>
<dbReference type="Pfam" id="PF08659">
    <property type="entry name" value="KR"/>
    <property type="match status" value="1"/>
</dbReference>
<dbReference type="InterPro" id="IPR016039">
    <property type="entry name" value="Thiolase-like"/>
</dbReference>
<dbReference type="PANTHER" id="PTHR43775">
    <property type="entry name" value="FATTY ACID SYNTHASE"/>
    <property type="match status" value="1"/>
</dbReference>
<dbReference type="InterPro" id="IPR013968">
    <property type="entry name" value="PKS_KR"/>
</dbReference>
<dbReference type="Pfam" id="PF16197">
    <property type="entry name" value="KAsynt_C_assoc"/>
    <property type="match status" value="1"/>
</dbReference>
<dbReference type="Pfam" id="PF00698">
    <property type="entry name" value="Acyl_transf_1"/>
    <property type="match status" value="1"/>
</dbReference>
<dbReference type="InterPro" id="IPR050091">
    <property type="entry name" value="PKS_NRPS_Biosynth_Enz"/>
</dbReference>
<dbReference type="InterPro" id="IPR014031">
    <property type="entry name" value="Ketoacyl_synth_C"/>
</dbReference>
<dbReference type="SUPFAM" id="SSF51735">
    <property type="entry name" value="NAD(P)-binding Rossmann-fold domains"/>
    <property type="match status" value="2"/>
</dbReference>
<dbReference type="InterPro" id="IPR001227">
    <property type="entry name" value="Ac_transferase_dom_sf"/>
</dbReference>
<dbReference type="Pfam" id="PF00550">
    <property type="entry name" value="PP-binding"/>
    <property type="match status" value="1"/>
</dbReference>
<dbReference type="InterPro" id="IPR018201">
    <property type="entry name" value="Ketoacyl_synth_AS"/>
</dbReference>
<evidence type="ECO:0000313" key="7">
    <source>
        <dbReference type="EMBL" id="MDZ5608982.1"/>
    </source>
</evidence>
<evidence type="ECO:0000256" key="2">
    <source>
        <dbReference type="ARBA" id="ARBA00022553"/>
    </source>
</evidence>
<dbReference type="SMART" id="SM00827">
    <property type="entry name" value="PKS_AT"/>
    <property type="match status" value="1"/>
</dbReference>
<dbReference type="InterPro" id="IPR036291">
    <property type="entry name" value="NAD(P)-bd_dom_sf"/>
</dbReference>
<dbReference type="InterPro" id="IPR020806">
    <property type="entry name" value="PKS_PP-bd"/>
</dbReference>
<dbReference type="InterPro" id="IPR057326">
    <property type="entry name" value="KR_dom"/>
</dbReference>
<dbReference type="PROSITE" id="PS52004">
    <property type="entry name" value="KS3_2"/>
    <property type="match status" value="1"/>
</dbReference>
<evidence type="ECO:0000259" key="5">
    <source>
        <dbReference type="PROSITE" id="PS50075"/>
    </source>
</evidence>
<dbReference type="InterPro" id="IPR049490">
    <property type="entry name" value="C883_1060-like_KR_N"/>
</dbReference>
<dbReference type="Gene3D" id="3.40.47.10">
    <property type="match status" value="1"/>
</dbReference>
<dbReference type="PROSITE" id="PS50075">
    <property type="entry name" value="CARRIER"/>
    <property type="match status" value="1"/>
</dbReference>
<evidence type="ECO:0000256" key="3">
    <source>
        <dbReference type="ARBA" id="ARBA00022679"/>
    </source>
</evidence>
<dbReference type="InterPro" id="IPR009081">
    <property type="entry name" value="PP-bd_ACP"/>
</dbReference>
<dbReference type="InterPro" id="IPR006162">
    <property type="entry name" value="Ppantetheine_attach_site"/>
</dbReference>
<comment type="caution">
    <text evidence="7">The sequence shown here is derived from an EMBL/GenBank/DDBJ whole genome shotgun (WGS) entry which is preliminary data.</text>
</comment>
<dbReference type="SMART" id="SM00825">
    <property type="entry name" value="PKS_KS"/>
    <property type="match status" value="1"/>
</dbReference>
<keyword evidence="4" id="KW-0812">Transmembrane</keyword>
<dbReference type="RefSeq" id="WP_374218562.1">
    <property type="nucleotide sequence ID" value="NZ_JAXOVW010000045.1"/>
</dbReference>
<dbReference type="CDD" id="cd08953">
    <property type="entry name" value="KR_2_SDR_x"/>
    <property type="match status" value="1"/>
</dbReference>
<name>A0ABU5K117_9BACI</name>
<evidence type="ECO:0000259" key="6">
    <source>
        <dbReference type="PROSITE" id="PS52004"/>
    </source>
</evidence>
<dbReference type="SMART" id="SM00823">
    <property type="entry name" value="PKS_PP"/>
    <property type="match status" value="1"/>
</dbReference>